<gene>
    <name evidence="1" type="ORF">ATANTOWER_006033</name>
</gene>
<evidence type="ECO:0000313" key="1">
    <source>
        <dbReference type="EMBL" id="MED6258338.1"/>
    </source>
</evidence>
<dbReference type="EMBL" id="JAHUTI010080353">
    <property type="protein sequence ID" value="MED6258338.1"/>
    <property type="molecule type" value="Genomic_DNA"/>
</dbReference>
<accession>A0ABU7C6K7</accession>
<proteinExistence type="predicted"/>
<evidence type="ECO:0000313" key="2">
    <source>
        <dbReference type="Proteomes" id="UP001345963"/>
    </source>
</evidence>
<name>A0ABU7C6K7_9TELE</name>
<dbReference type="Proteomes" id="UP001345963">
    <property type="component" value="Unassembled WGS sequence"/>
</dbReference>
<organism evidence="1 2">
    <name type="scientific">Ataeniobius toweri</name>
    <dbReference type="NCBI Taxonomy" id="208326"/>
    <lineage>
        <taxon>Eukaryota</taxon>
        <taxon>Metazoa</taxon>
        <taxon>Chordata</taxon>
        <taxon>Craniata</taxon>
        <taxon>Vertebrata</taxon>
        <taxon>Euteleostomi</taxon>
        <taxon>Actinopterygii</taxon>
        <taxon>Neopterygii</taxon>
        <taxon>Teleostei</taxon>
        <taxon>Neoteleostei</taxon>
        <taxon>Acanthomorphata</taxon>
        <taxon>Ovalentaria</taxon>
        <taxon>Atherinomorphae</taxon>
        <taxon>Cyprinodontiformes</taxon>
        <taxon>Goodeidae</taxon>
        <taxon>Ataeniobius</taxon>
    </lineage>
</organism>
<sequence>MILSVPWPVMSVGDMMYNRHPLLSQNVCINVKGLCTPPKTVYNGWNPASNAFLFSPPGCRSQVFGQSFCHMLRIKLMTFLRNAGSHFFDYLGVCQYRPSLYILLCFSKLL</sequence>
<comment type="caution">
    <text evidence="1">The sequence shown here is derived from an EMBL/GenBank/DDBJ whole genome shotgun (WGS) entry which is preliminary data.</text>
</comment>
<protein>
    <submittedName>
        <fullName evidence="1">Uncharacterized protein</fullName>
    </submittedName>
</protein>
<reference evidence="1 2" key="1">
    <citation type="submission" date="2021-07" db="EMBL/GenBank/DDBJ databases">
        <authorList>
            <person name="Palmer J.M."/>
        </authorList>
    </citation>
    <scope>NUCLEOTIDE SEQUENCE [LARGE SCALE GENOMIC DNA]</scope>
    <source>
        <strain evidence="1 2">AT_MEX2019</strain>
        <tissue evidence="1">Muscle</tissue>
    </source>
</reference>
<keyword evidence="2" id="KW-1185">Reference proteome</keyword>